<accession>A0AAV2F0Z1</accession>
<dbReference type="AlphaFoldDB" id="A0AAV2F0Z1"/>
<name>A0AAV2F0Z1_9ROSI</name>
<evidence type="ECO:0000313" key="1">
    <source>
        <dbReference type="EMBL" id="CAL1391330.1"/>
    </source>
</evidence>
<dbReference type="Proteomes" id="UP001497516">
    <property type="component" value="Chromosome 5"/>
</dbReference>
<protein>
    <submittedName>
        <fullName evidence="1">Uncharacterized protein</fullName>
    </submittedName>
</protein>
<evidence type="ECO:0000313" key="2">
    <source>
        <dbReference type="Proteomes" id="UP001497516"/>
    </source>
</evidence>
<gene>
    <name evidence="1" type="ORF">LTRI10_LOCUS32057</name>
</gene>
<organism evidence="1 2">
    <name type="scientific">Linum trigynum</name>
    <dbReference type="NCBI Taxonomy" id="586398"/>
    <lineage>
        <taxon>Eukaryota</taxon>
        <taxon>Viridiplantae</taxon>
        <taxon>Streptophyta</taxon>
        <taxon>Embryophyta</taxon>
        <taxon>Tracheophyta</taxon>
        <taxon>Spermatophyta</taxon>
        <taxon>Magnoliopsida</taxon>
        <taxon>eudicotyledons</taxon>
        <taxon>Gunneridae</taxon>
        <taxon>Pentapetalae</taxon>
        <taxon>rosids</taxon>
        <taxon>fabids</taxon>
        <taxon>Malpighiales</taxon>
        <taxon>Linaceae</taxon>
        <taxon>Linum</taxon>
    </lineage>
</organism>
<sequence length="128" mass="14310">MCKSNVITAPREASIQSLDLVMECSMALHNGPRRPPWLTPAPMALLVVGEILLDKEVVLDMPRGLIVLRSKGVGTGTRIHGLLLLDFSRKFGVTPLGWWWIPPMVGEAMRIHDSDLHQQKHPSEKQGW</sequence>
<dbReference type="EMBL" id="OZ034818">
    <property type="protein sequence ID" value="CAL1391330.1"/>
    <property type="molecule type" value="Genomic_DNA"/>
</dbReference>
<proteinExistence type="predicted"/>
<keyword evidence="2" id="KW-1185">Reference proteome</keyword>
<reference evidence="1 2" key="1">
    <citation type="submission" date="2024-04" db="EMBL/GenBank/DDBJ databases">
        <authorList>
            <person name="Fracassetti M."/>
        </authorList>
    </citation>
    <scope>NUCLEOTIDE SEQUENCE [LARGE SCALE GENOMIC DNA]</scope>
</reference>